<evidence type="ECO:0008006" key="8">
    <source>
        <dbReference type="Google" id="ProtNLM"/>
    </source>
</evidence>
<protein>
    <recommendedName>
        <fullName evidence="8">MAPEG family protein</fullName>
    </recommendedName>
</protein>
<dbReference type="SUPFAM" id="SSF161084">
    <property type="entry name" value="MAPEG domain-like"/>
    <property type="match status" value="1"/>
</dbReference>
<sequence>MSIVHIVAVLAILQFILFSVLVGKARETHGVKAPAVTGNEQFERVYRVQMNTLEQLVCFLPALFMASYYWSPSLVSLIGCVYLIGRFLYSNAYVADPAKRGLGFILTFLPTVILLLSTLVGALMAAFGDSAP</sequence>
<dbReference type="PANTHER" id="PTHR10250">
    <property type="entry name" value="MICROSOMAL GLUTATHIONE S-TRANSFERASE"/>
    <property type="match status" value="1"/>
</dbReference>
<dbReference type="GO" id="GO:0004364">
    <property type="term" value="F:glutathione transferase activity"/>
    <property type="evidence" value="ECO:0007669"/>
    <property type="project" value="TreeGrafter"/>
</dbReference>
<evidence type="ECO:0000256" key="2">
    <source>
        <dbReference type="ARBA" id="ARBA00022692"/>
    </source>
</evidence>
<dbReference type="RefSeq" id="WP_088919712.1">
    <property type="nucleotide sequence ID" value="NZ_CP018632.1"/>
</dbReference>
<dbReference type="KEGG" id="gai:IMCC3135_23245"/>
<evidence type="ECO:0000256" key="5">
    <source>
        <dbReference type="SAM" id="Phobius"/>
    </source>
</evidence>
<gene>
    <name evidence="6" type="ORF">IMCC3135_23245</name>
</gene>
<dbReference type="GO" id="GO:0006691">
    <property type="term" value="P:leukotriene metabolic process"/>
    <property type="evidence" value="ECO:0007669"/>
    <property type="project" value="UniProtKB-ARBA"/>
</dbReference>
<dbReference type="EMBL" id="CP018632">
    <property type="protein sequence ID" value="ASJ74718.1"/>
    <property type="molecule type" value="Genomic_DNA"/>
</dbReference>
<dbReference type="GO" id="GO:0016020">
    <property type="term" value="C:membrane"/>
    <property type="evidence" value="ECO:0007669"/>
    <property type="project" value="UniProtKB-SubCell"/>
</dbReference>
<keyword evidence="4 5" id="KW-0472">Membrane</keyword>
<accession>A0A2Z2NY83</accession>
<feature type="transmembrane region" description="Helical" evidence="5">
    <location>
        <begin position="101"/>
        <end position="127"/>
    </location>
</feature>
<dbReference type="Proteomes" id="UP000250079">
    <property type="component" value="Chromosome"/>
</dbReference>
<dbReference type="InterPro" id="IPR001129">
    <property type="entry name" value="Membr-assoc_MAPEG"/>
</dbReference>
<comment type="subcellular location">
    <subcellularLocation>
        <location evidence="1">Membrane</location>
        <topology evidence="1">Multi-pass membrane protein</topology>
    </subcellularLocation>
</comment>
<keyword evidence="7" id="KW-1185">Reference proteome</keyword>
<dbReference type="AlphaFoldDB" id="A0A2Z2NY83"/>
<name>A0A2Z2NY83_9GAMM</name>
<evidence type="ECO:0000256" key="1">
    <source>
        <dbReference type="ARBA" id="ARBA00004141"/>
    </source>
</evidence>
<dbReference type="InterPro" id="IPR050997">
    <property type="entry name" value="MAPEG"/>
</dbReference>
<evidence type="ECO:0000256" key="4">
    <source>
        <dbReference type="ARBA" id="ARBA00023136"/>
    </source>
</evidence>
<reference evidence="6 7" key="1">
    <citation type="submission" date="2016-12" db="EMBL/GenBank/DDBJ databases">
        <authorList>
            <person name="Song W.-J."/>
            <person name="Kurnit D.M."/>
        </authorList>
    </citation>
    <scope>NUCLEOTIDE SEQUENCE [LARGE SCALE GENOMIC DNA]</scope>
    <source>
        <strain evidence="6 7">IMCC3135</strain>
    </source>
</reference>
<feature type="transmembrane region" description="Helical" evidence="5">
    <location>
        <begin position="69"/>
        <end position="89"/>
    </location>
</feature>
<dbReference type="GO" id="GO:0004602">
    <property type="term" value="F:glutathione peroxidase activity"/>
    <property type="evidence" value="ECO:0007669"/>
    <property type="project" value="TreeGrafter"/>
</dbReference>
<proteinExistence type="predicted"/>
<dbReference type="InterPro" id="IPR023352">
    <property type="entry name" value="MAPEG-like_dom_sf"/>
</dbReference>
<dbReference type="Gene3D" id="1.20.120.550">
    <property type="entry name" value="Membrane associated eicosanoid/glutathione metabolism-like domain"/>
    <property type="match status" value="1"/>
</dbReference>
<dbReference type="OrthoDB" id="464934at2"/>
<organism evidence="6 7">
    <name type="scientific">Granulosicoccus antarcticus IMCC3135</name>
    <dbReference type="NCBI Taxonomy" id="1192854"/>
    <lineage>
        <taxon>Bacteria</taxon>
        <taxon>Pseudomonadati</taxon>
        <taxon>Pseudomonadota</taxon>
        <taxon>Gammaproteobacteria</taxon>
        <taxon>Chromatiales</taxon>
        <taxon>Granulosicoccaceae</taxon>
        <taxon>Granulosicoccus</taxon>
    </lineage>
</organism>
<dbReference type="PANTHER" id="PTHR10250:SF15">
    <property type="entry name" value="MICROSOMAL GLUTATHIONE S-TRANSFERASE-RELATED"/>
    <property type="match status" value="1"/>
</dbReference>
<evidence type="ECO:0000313" key="7">
    <source>
        <dbReference type="Proteomes" id="UP000250079"/>
    </source>
</evidence>
<evidence type="ECO:0000313" key="6">
    <source>
        <dbReference type="EMBL" id="ASJ74718.1"/>
    </source>
</evidence>
<keyword evidence="3 5" id="KW-1133">Transmembrane helix</keyword>
<dbReference type="Pfam" id="PF01124">
    <property type="entry name" value="MAPEG"/>
    <property type="match status" value="1"/>
</dbReference>
<evidence type="ECO:0000256" key="3">
    <source>
        <dbReference type="ARBA" id="ARBA00022989"/>
    </source>
</evidence>
<keyword evidence="2 5" id="KW-0812">Transmembrane</keyword>